<dbReference type="CDD" id="cd00614">
    <property type="entry name" value="CGS_like"/>
    <property type="match status" value="1"/>
</dbReference>
<dbReference type="Gene3D" id="3.40.640.10">
    <property type="entry name" value="Type I PLP-dependent aspartate aminotransferase-like (Major domain)"/>
    <property type="match status" value="1"/>
</dbReference>
<dbReference type="PANTHER" id="PTHR11808:SF80">
    <property type="entry name" value="CYSTATHIONINE GAMMA-LYASE"/>
    <property type="match status" value="1"/>
</dbReference>
<dbReference type="Pfam" id="PF01053">
    <property type="entry name" value="Cys_Met_Meta_PP"/>
    <property type="match status" value="1"/>
</dbReference>
<keyword evidence="2 3" id="KW-0663">Pyridoxal phosphate</keyword>
<evidence type="ECO:0000256" key="1">
    <source>
        <dbReference type="ARBA" id="ARBA00001933"/>
    </source>
</evidence>
<evidence type="ECO:0000256" key="2">
    <source>
        <dbReference type="ARBA" id="ARBA00022898"/>
    </source>
</evidence>
<comment type="cofactor">
    <cofactor evidence="1 3">
        <name>pyridoxal 5'-phosphate</name>
        <dbReference type="ChEBI" id="CHEBI:597326"/>
    </cofactor>
</comment>
<evidence type="ECO:0000313" key="5">
    <source>
        <dbReference type="Proteomes" id="UP001565368"/>
    </source>
</evidence>
<dbReference type="PANTHER" id="PTHR11808">
    <property type="entry name" value="TRANS-SULFURATION ENZYME FAMILY MEMBER"/>
    <property type="match status" value="1"/>
</dbReference>
<sequence>MPSTSAHALATRVLHGDDAQFAAERAVHPVVAPIYWTATFAAEDAESFAAMSADPRHPAVYTRHGNPTHERVQRIMADLEGTEDALLTASGMGAISTSVLALVKKGDHVIAQTRHYMAAARLFADVLPSYGVEVSIVEQSELGNFEKEIKPNTVLIYIETPANPTIVLTDVAGIAALAKKHSTPNNRIVTIADNTFAGPVNTRPADLGIDVVVHSATKSLGGHHDLTAGVICTSRELGTKIHLMHTILGSVASPMDAWLLLRGIRTLTLRVDKINSNALALAEFLEQQPNVERVYYPLLKSHPQHELAQRQMKGGGPVIAFAVKGDYKATAEFVAQLKLIVHAVSLGGIDSLIVHTATMWKSTMSEAQMKEAGIAVNFVRFSVGVEDVDDLKADLTQALATVPS</sequence>
<evidence type="ECO:0000256" key="3">
    <source>
        <dbReference type="RuleBase" id="RU362118"/>
    </source>
</evidence>
<dbReference type="Gene3D" id="3.90.1150.10">
    <property type="entry name" value="Aspartate Aminotransferase, domain 1"/>
    <property type="match status" value="1"/>
</dbReference>
<dbReference type="Proteomes" id="UP001565368">
    <property type="component" value="Unassembled WGS sequence"/>
</dbReference>
<name>A0ABR3Q727_9TREE</name>
<dbReference type="SUPFAM" id="SSF53383">
    <property type="entry name" value="PLP-dependent transferases"/>
    <property type="match status" value="1"/>
</dbReference>
<keyword evidence="5" id="KW-1185">Reference proteome</keyword>
<accession>A0ABR3Q727</accession>
<proteinExistence type="inferred from homology"/>
<dbReference type="InterPro" id="IPR015421">
    <property type="entry name" value="PyrdxlP-dep_Trfase_major"/>
</dbReference>
<dbReference type="PIRSF" id="PIRSF001434">
    <property type="entry name" value="CGS"/>
    <property type="match status" value="1"/>
</dbReference>
<dbReference type="EMBL" id="JBBXJM010000003">
    <property type="protein sequence ID" value="KAL1410534.1"/>
    <property type="molecule type" value="Genomic_DNA"/>
</dbReference>
<comment type="similarity">
    <text evidence="3">Belongs to the trans-sulfuration enzymes family.</text>
</comment>
<comment type="caution">
    <text evidence="4">The sequence shown here is derived from an EMBL/GenBank/DDBJ whole genome shotgun (WGS) entry which is preliminary data.</text>
</comment>
<dbReference type="GeneID" id="95985590"/>
<dbReference type="RefSeq" id="XP_069210478.1">
    <property type="nucleotide sequence ID" value="XM_069353060.1"/>
</dbReference>
<gene>
    <name evidence="4" type="ORF">Q8F55_004547</name>
</gene>
<evidence type="ECO:0008006" key="6">
    <source>
        <dbReference type="Google" id="ProtNLM"/>
    </source>
</evidence>
<organism evidence="4 5">
    <name type="scientific">Vanrija albida</name>
    <dbReference type="NCBI Taxonomy" id="181172"/>
    <lineage>
        <taxon>Eukaryota</taxon>
        <taxon>Fungi</taxon>
        <taxon>Dikarya</taxon>
        <taxon>Basidiomycota</taxon>
        <taxon>Agaricomycotina</taxon>
        <taxon>Tremellomycetes</taxon>
        <taxon>Trichosporonales</taxon>
        <taxon>Trichosporonaceae</taxon>
        <taxon>Vanrija</taxon>
    </lineage>
</organism>
<reference evidence="4 5" key="1">
    <citation type="submission" date="2023-08" db="EMBL/GenBank/DDBJ databases">
        <title>Annotated Genome Sequence of Vanrija albida AlHP1.</title>
        <authorList>
            <person name="Herzog R."/>
        </authorList>
    </citation>
    <scope>NUCLEOTIDE SEQUENCE [LARGE SCALE GENOMIC DNA]</scope>
    <source>
        <strain evidence="4 5">AlHP1</strain>
    </source>
</reference>
<dbReference type="InterPro" id="IPR015422">
    <property type="entry name" value="PyrdxlP-dep_Trfase_small"/>
</dbReference>
<evidence type="ECO:0000313" key="4">
    <source>
        <dbReference type="EMBL" id="KAL1410534.1"/>
    </source>
</evidence>
<dbReference type="InterPro" id="IPR015424">
    <property type="entry name" value="PyrdxlP-dep_Trfase"/>
</dbReference>
<protein>
    <recommendedName>
        <fullName evidence="6">Methionine gamma-lyase</fullName>
    </recommendedName>
</protein>
<dbReference type="InterPro" id="IPR000277">
    <property type="entry name" value="Cys/Met-Metab_PyrdxlP-dep_enz"/>
</dbReference>